<dbReference type="Proteomes" id="UP000244930">
    <property type="component" value="Chromosome"/>
</dbReference>
<dbReference type="GO" id="GO:0003700">
    <property type="term" value="F:DNA-binding transcription factor activity"/>
    <property type="evidence" value="ECO:0007669"/>
    <property type="project" value="InterPro"/>
</dbReference>
<evidence type="ECO:0000313" key="3">
    <source>
        <dbReference type="EMBL" id="AWI76680.1"/>
    </source>
</evidence>
<keyword evidence="4" id="KW-1185">Reference proteome</keyword>
<evidence type="ECO:0000259" key="2">
    <source>
        <dbReference type="PROSITE" id="PS50937"/>
    </source>
</evidence>
<keyword evidence="1" id="KW-0238">DNA-binding</keyword>
<dbReference type="InterPro" id="IPR000551">
    <property type="entry name" value="MerR-type_HTH_dom"/>
</dbReference>
<dbReference type="SUPFAM" id="SSF46955">
    <property type="entry name" value="Putative DNA-binding domain"/>
    <property type="match status" value="1"/>
</dbReference>
<gene>
    <name evidence="3" type="ORF">CEW83_16875</name>
</gene>
<dbReference type="GO" id="GO:0003677">
    <property type="term" value="F:DNA binding"/>
    <property type="evidence" value="ECO:0007669"/>
    <property type="project" value="UniProtKB-KW"/>
</dbReference>
<dbReference type="PANTHER" id="PTHR30204:SF58">
    <property type="entry name" value="HTH-TYPE TRANSCRIPTIONAL REGULATOR YFMP"/>
    <property type="match status" value="1"/>
</dbReference>
<name>A0A2U8GTE6_9RHOO</name>
<dbReference type="Pfam" id="PF13411">
    <property type="entry name" value="MerR_1"/>
    <property type="match status" value="1"/>
</dbReference>
<accession>A0A2U8GTE6</accession>
<proteinExistence type="predicted"/>
<dbReference type="PANTHER" id="PTHR30204">
    <property type="entry name" value="REDOX-CYCLING DRUG-SENSING TRANSCRIPTIONAL ACTIVATOR SOXR"/>
    <property type="match status" value="1"/>
</dbReference>
<reference evidence="3 4" key="1">
    <citation type="submission" date="2017-06" db="EMBL/GenBank/DDBJ databases">
        <title>Azoarcus.</title>
        <authorList>
            <person name="Woo J.-H."/>
            <person name="Kim H.-S."/>
        </authorList>
    </citation>
    <scope>NUCLEOTIDE SEQUENCE [LARGE SCALE GENOMIC DNA]</scope>
    <source>
        <strain evidence="3 4">TSPY31</strain>
    </source>
</reference>
<dbReference type="PROSITE" id="PS50937">
    <property type="entry name" value="HTH_MERR_2"/>
    <property type="match status" value="1"/>
</dbReference>
<dbReference type="AlphaFoldDB" id="A0A2U8GTE6"/>
<sequence>MASEQTYTITELAREFDITPRAIRFYEDQGLLTPARTGRARVYTKADRTRLKLILRGKRLGLSLAEINELLDMYGGVRNSAPQLERFTKVLAERRAALEQQRIDIEAVLIEIDSLERQCNALLGHNPEGAAAARAELVKHIDSASTA</sequence>
<feature type="domain" description="HTH merR-type" evidence="2">
    <location>
        <begin position="6"/>
        <end position="73"/>
    </location>
</feature>
<dbReference type="CDD" id="cd04776">
    <property type="entry name" value="HTH_GnyR"/>
    <property type="match status" value="1"/>
</dbReference>
<organism evidence="3 4">
    <name type="scientific">Parazoarcus communis</name>
    <dbReference type="NCBI Taxonomy" id="41977"/>
    <lineage>
        <taxon>Bacteria</taxon>
        <taxon>Pseudomonadati</taxon>
        <taxon>Pseudomonadota</taxon>
        <taxon>Betaproteobacteria</taxon>
        <taxon>Rhodocyclales</taxon>
        <taxon>Zoogloeaceae</taxon>
        <taxon>Parazoarcus</taxon>
    </lineage>
</organism>
<protein>
    <submittedName>
        <fullName evidence="3">MerR family transcriptional regulator</fullName>
    </submittedName>
</protein>
<evidence type="ECO:0000313" key="4">
    <source>
        <dbReference type="Proteomes" id="UP000244930"/>
    </source>
</evidence>
<dbReference type="RefSeq" id="WP_108950379.1">
    <property type="nucleotide sequence ID" value="NZ_CP022187.1"/>
</dbReference>
<dbReference type="InterPro" id="IPR009061">
    <property type="entry name" value="DNA-bd_dom_put_sf"/>
</dbReference>
<dbReference type="EMBL" id="CP022187">
    <property type="protein sequence ID" value="AWI76680.1"/>
    <property type="molecule type" value="Genomic_DNA"/>
</dbReference>
<dbReference type="InterPro" id="IPR047057">
    <property type="entry name" value="MerR_fam"/>
</dbReference>
<dbReference type="KEGG" id="acom:CEW83_16875"/>
<dbReference type="SMART" id="SM00422">
    <property type="entry name" value="HTH_MERR"/>
    <property type="match status" value="1"/>
</dbReference>
<evidence type="ECO:0000256" key="1">
    <source>
        <dbReference type="ARBA" id="ARBA00023125"/>
    </source>
</evidence>
<dbReference type="Gene3D" id="1.10.1660.10">
    <property type="match status" value="1"/>
</dbReference>